<evidence type="ECO:0000313" key="2">
    <source>
        <dbReference type="Proteomes" id="UP000054815"/>
    </source>
</evidence>
<sequence>MILKFLKEESSFPIATVEIAIRVSLDGVLSMQCCAALPKCKRIKRSIGSKECIHNGKKFQLRNSDGI</sequence>
<dbReference type="Proteomes" id="UP000054815">
    <property type="component" value="Unassembled WGS sequence"/>
</dbReference>
<protein>
    <submittedName>
        <fullName evidence="1">Uncharacterized protein</fullName>
    </submittedName>
</protein>
<comment type="caution">
    <text evidence="1">The sequence shown here is derived from an EMBL/GenBank/DDBJ whole genome shotgun (WGS) entry which is preliminary data.</text>
</comment>
<dbReference type="AlphaFoldDB" id="A0A0V0XHI2"/>
<proteinExistence type="predicted"/>
<evidence type="ECO:0000313" key="1">
    <source>
        <dbReference type="EMBL" id="KRX87317.1"/>
    </source>
</evidence>
<dbReference type="EMBL" id="JYDU01000295">
    <property type="protein sequence ID" value="KRX87317.1"/>
    <property type="molecule type" value="Genomic_DNA"/>
</dbReference>
<gene>
    <name evidence="1" type="ORF">T4E_1552</name>
</gene>
<reference evidence="1 2" key="1">
    <citation type="submission" date="2015-01" db="EMBL/GenBank/DDBJ databases">
        <title>Evolution of Trichinella species and genotypes.</title>
        <authorList>
            <person name="Korhonen P.K."/>
            <person name="Edoardo P."/>
            <person name="Giuseppe L.R."/>
            <person name="Gasser R.B."/>
        </authorList>
    </citation>
    <scope>NUCLEOTIDE SEQUENCE [LARGE SCALE GENOMIC DNA]</scope>
    <source>
        <strain evidence="1">ISS141</strain>
    </source>
</reference>
<name>A0A0V0XHI2_TRIPS</name>
<organism evidence="1 2">
    <name type="scientific">Trichinella pseudospiralis</name>
    <name type="common">Parasitic roundworm</name>
    <dbReference type="NCBI Taxonomy" id="6337"/>
    <lineage>
        <taxon>Eukaryota</taxon>
        <taxon>Metazoa</taxon>
        <taxon>Ecdysozoa</taxon>
        <taxon>Nematoda</taxon>
        <taxon>Enoplea</taxon>
        <taxon>Dorylaimia</taxon>
        <taxon>Trichinellida</taxon>
        <taxon>Trichinellidae</taxon>
        <taxon>Trichinella</taxon>
    </lineage>
</organism>
<accession>A0A0V0XHI2</accession>